<keyword evidence="2" id="KW-1185">Reference proteome</keyword>
<reference evidence="3" key="1">
    <citation type="submission" date="2022-11" db="UniProtKB">
        <authorList>
            <consortium name="WormBaseParasite"/>
        </authorList>
    </citation>
    <scope>IDENTIFICATION</scope>
</reference>
<organism evidence="2 3">
    <name type="scientific">Plectus sambesii</name>
    <dbReference type="NCBI Taxonomy" id="2011161"/>
    <lineage>
        <taxon>Eukaryota</taxon>
        <taxon>Metazoa</taxon>
        <taxon>Ecdysozoa</taxon>
        <taxon>Nematoda</taxon>
        <taxon>Chromadorea</taxon>
        <taxon>Plectida</taxon>
        <taxon>Plectina</taxon>
        <taxon>Plectoidea</taxon>
        <taxon>Plectidae</taxon>
        <taxon>Plectus</taxon>
    </lineage>
</organism>
<evidence type="ECO:0000313" key="3">
    <source>
        <dbReference type="WBParaSite" id="PSAMB.scaffold1577size29828.g13978.t1"/>
    </source>
</evidence>
<proteinExistence type="predicted"/>
<evidence type="ECO:0000256" key="1">
    <source>
        <dbReference type="SAM" id="MobiDB-lite"/>
    </source>
</evidence>
<name>A0A914V8Q0_9BILA</name>
<dbReference type="AlphaFoldDB" id="A0A914V8Q0"/>
<dbReference type="Proteomes" id="UP000887566">
    <property type="component" value="Unplaced"/>
</dbReference>
<feature type="compositionally biased region" description="Low complexity" evidence="1">
    <location>
        <begin position="175"/>
        <end position="188"/>
    </location>
</feature>
<accession>A0A914V8Q0</accession>
<feature type="compositionally biased region" description="Polar residues" evidence="1">
    <location>
        <begin position="154"/>
        <end position="166"/>
    </location>
</feature>
<evidence type="ECO:0000313" key="2">
    <source>
        <dbReference type="Proteomes" id="UP000887566"/>
    </source>
</evidence>
<dbReference type="WBParaSite" id="PSAMB.scaffold1577size29828.g13978.t1">
    <property type="protein sequence ID" value="PSAMB.scaffold1577size29828.g13978.t1"/>
    <property type="gene ID" value="PSAMB.scaffold1577size29828.g13978"/>
</dbReference>
<feature type="region of interest" description="Disordered" evidence="1">
    <location>
        <begin position="136"/>
        <end position="201"/>
    </location>
</feature>
<sequence length="310" mass="34333">MFGRRAHSARDDSQIGRFAVGFVPFERLQRELFVAADVAVCRPVESKPALAVVRARCRVKSRRAPVTRSIVDDKSPDLARFMRFGLIDHRAHPFVFCRMAVAATAATAPLPPQPPPPPLQLTTATATTTAGGSALENYNLSWKGRQQPRDPNGNIRSMKSLQQSFPNPDAPAAPSSSSLTLSSSLSSSAVKPLQRRANNNSMSLSMDNVQLKDALRTRNNCRYVCVLEHIYILNCLSRSPTGRSFRGGRRSATRRQAVWPNRKSDSLERLILASGRNGNKIGSNEQRISCCRCDGWRKQETREPSAEGYR</sequence>
<protein>
    <submittedName>
        <fullName evidence="3">Uncharacterized protein</fullName>
    </submittedName>
</protein>